<dbReference type="EMBL" id="BMXL01000013">
    <property type="protein sequence ID" value="GHD27912.1"/>
    <property type="molecule type" value="Genomic_DNA"/>
</dbReference>
<organism evidence="5 6">
    <name type="scientific">Nocardiopsis kunsanensis</name>
    <dbReference type="NCBI Taxonomy" id="141693"/>
    <lineage>
        <taxon>Bacteria</taxon>
        <taxon>Bacillati</taxon>
        <taxon>Actinomycetota</taxon>
        <taxon>Actinomycetes</taxon>
        <taxon>Streptosporangiales</taxon>
        <taxon>Nocardiopsidaceae</taxon>
        <taxon>Nocardiopsis</taxon>
    </lineage>
</organism>
<proteinExistence type="predicted"/>
<evidence type="ECO:0000256" key="2">
    <source>
        <dbReference type="PIRSR" id="PIRSR637460-2"/>
    </source>
</evidence>
<dbReference type="Proteomes" id="UP000654947">
    <property type="component" value="Unassembled WGS sequence"/>
</dbReference>
<protein>
    <submittedName>
        <fullName evidence="5">Lipase</fullName>
    </submittedName>
</protein>
<feature type="signal peptide" evidence="3">
    <location>
        <begin position="1"/>
        <end position="42"/>
    </location>
</feature>
<dbReference type="AlphaFoldDB" id="A0A919CIA0"/>
<keyword evidence="2" id="KW-1015">Disulfide bond</keyword>
<dbReference type="InterPro" id="IPR013830">
    <property type="entry name" value="SGNH_hydro"/>
</dbReference>
<dbReference type="Gene3D" id="3.40.50.1110">
    <property type="entry name" value="SGNH hydrolase"/>
    <property type="match status" value="1"/>
</dbReference>
<reference evidence="5 6" key="1">
    <citation type="journal article" date="2014" name="Int. J. Syst. Evol. Microbiol.">
        <title>Complete genome sequence of Corynebacterium casei LMG S-19264T (=DSM 44701T), isolated from a smear-ripened cheese.</title>
        <authorList>
            <consortium name="US DOE Joint Genome Institute (JGI-PGF)"/>
            <person name="Walter F."/>
            <person name="Albersmeier A."/>
            <person name="Kalinowski J."/>
            <person name="Ruckert C."/>
        </authorList>
    </citation>
    <scope>NUCLEOTIDE SEQUENCE [LARGE SCALE GENOMIC DNA]</scope>
    <source>
        <strain evidence="5 6">KCTC 19473</strain>
    </source>
</reference>
<gene>
    <name evidence="5" type="ORF">GCM10007147_27390</name>
</gene>
<keyword evidence="6" id="KW-1185">Reference proteome</keyword>
<evidence type="ECO:0000259" key="4">
    <source>
        <dbReference type="Pfam" id="PF13472"/>
    </source>
</evidence>
<evidence type="ECO:0000256" key="1">
    <source>
        <dbReference type="PIRSR" id="PIRSR637460-1"/>
    </source>
</evidence>
<dbReference type="InterPro" id="IPR036514">
    <property type="entry name" value="SGNH_hydro_sf"/>
</dbReference>
<keyword evidence="3" id="KW-0732">Signal</keyword>
<dbReference type="GO" id="GO:0004806">
    <property type="term" value="F:triacylglycerol lipase activity"/>
    <property type="evidence" value="ECO:0007669"/>
    <property type="project" value="TreeGrafter"/>
</dbReference>
<dbReference type="PANTHER" id="PTHR37981:SF1">
    <property type="entry name" value="SGNH HYDROLASE-TYPE ESTERASE DOMAIN-CONTAINING PROTEIN"/>
    <property type="match status" value="1"/>
</dbReference>
<feature type="disulfide bond" evidence="2">
    <location>
        <begin position="157"/>
        <end position="170"/>
    </location>
</feature>
<evidence type="ECO:0000313" key="6">
    <source>
        <dbReference type="Proteomes" id="UP000654947"/>
    </source>
</evidence>
<evidence type="ECO:0000313" key="5">
    <source>
        <dbReference type="EMBL" id="GHD27912.1"/>
    </source>
</evidence>
<feature type="disulfide bond" evidence="2">
    <location>
        <begin position="220"/>
        <end position="267"/>
    </location>
</feature>
<dbReference type="RefSeq" id="WP_017575824.1">
    <property type="nucleotide sequence ID" value="NZ_BMXL01000013.1"/>
</dbReference>
<dbReference type="Pfam" id="PF13472">
    <property type="entry name" value="Lipase_GDSL_2"/>
    <property type="match status" value="1"/>
</dbReference>
<name>A0A919CIA0_9ACTN</name>
<feature type="disulfide bond" evidence="2">
    <location>
        <begin position="84"/>
        <end position="109"/>
    </location>
</feature>
<feature type="domain" description="SGNH hydrolase-type esterase" evidence="4">
    <location>
        <begin position="63"/>
        <end position="296"/>
    </location>
</feature>
<dbReference type="GO" id="GO:0019433">
    <property type="term" value="P:triglyceride catabolic process"/>
    <property type="evidence" value="ECO:0007669"/>
    <property type="project" value="TreeGrafter"/>
</dbReference>
<dbReference type="CDD" id="cd01823">
    <property type="entry name" value="SEST_like"/>
    <property type="match status" value="1"/>
</dbReference>
<sequence>MFRPDDTSARTPAPGRLRRWAARVALPAAALLGLSLAGSPVAAESADTTGEIPGAAAFEEYVAIGDSFTAGPLVVQQQAPLLGCMQSGANYPKMLAEQLGVGELVDVSCSGAVVEDLYEAQFHDQPAQLEALTPETDLVTIGIGGNDFGFADVLIECAKRSVTNPFGSPCSDYYGDELDQRIENMRSDISGVFDDVSERSPNATVVFVGYLQILPESGGCWPTVPVSSGDVPYLDQAQIDLNAMLSEEAAAHGATFVDVFERGHDSCQPSDVRWVEGVVPENSAAPVHPNRAGMEATTAFIGEALEVPAP</sequence>
<dbReference type="InterPro" id="IPR037460">
    <property type="entry name" value="SEST-like"/>
</dbReference>
<evidence type="ECO:0000256" key="3">
    <source>
        <dbReference type="SAM" id="SignalP"/>
    </source>
</evidence>
<dbReference type="PANTHER" id="PTHR37981">
    <property type="entry name" value="LIPASE 2"/>
    <property type="match status" value="1"/>
</dbReference>
<feature type="chain" id="PRO_5039138977" evidence="3">
    <location>
        <begin position="43"/>
        <end position="310"/>
    </location>
</feature>
<feature type="active site" evidence="1">
    <location>
        <position position="288"/>
    </location>
</feature>
<accession>A0A919CIA0</accession>
<comment type="caution">
    <text evidence="5">The sequence shown here is derived from an EMBL/GenBank/DDBJ whole genome shotgun (WGS) entry which is preliminary data.</text>
</comment>
<dbReference type="SUPFAM" id="SSF52266">
    <property type="entry name" value="SGNH hydrolase"/>
    <property type="match status" value="1"/>
</dbReference>
<feature type="active site" description="Nucleophile" evidence="1">
    <location>
        <position position="67"/>
    </location>
</feature>